<gene>
    <name evidence="2" type="ORF">O181_116164</name>
</gene>
<dbReference type="SUPFAM" id="SSF50630">
    <property type="entry name" value="Acid proteases"/>
    <property type="match status" value="1"/>
</dbReference>
<comment type="caution">
    <text evidence="2">The sequence shown here is derived from an EMBL/GenBank/DDBJ whole genome shotgun (WGS) entry which is preliminary data.</text>
</comment>
<proteinExistence type="predicted"/>
<sequence length="377" mass="43570">MIHNHGKHSWPWWKEQIISKWANDSWRFRMKNSSEEVIINIERDRPMSWFLKQKDRLTALHHDMSETMIHKRILRKCGGDLENAIRSRFIEPCSTEDYISTMEEITTRTKIVRNWSKSPIDNKTNGKPIPKPNKPQDRIPLKFHKCGSTSHLANTCPKKPRINEMNVGKVEDTKETTDVSLHEIDYEPSEDKKVPEELSIENINVAFEVTEVHTHLPKYSDECMDLIHVQDSKMQKAKPARGKGYTAGSSCITNNVINNTEVKIHLDSGAFCTCVGKDSLEKVYTTWQDKLIPIEGITFRGASQNMHPLGIFEAAIIFPHRTGSIILKVKIVVMNNCTSQDFILGNDYLNIYCIDINNHKYRYFTIGENKRQNLLFL</sequence>
<evidence type="ECO:0000256" key="1">
    <source>
        <dbReference type="SAM" id="MobiDB-lite"/>
    </source>
</evidence>
<dbReference type="AlphaFoldDB" id="A0A9Q3K8B5"/>
<protein>
    <submittedName>
        <fullName evidence="2">Uncharacterized protein</fullName>
    </submittedName>
</protein>
<evidence type="ECO:0000313" key="3">
    <source>
        <dbReference type="Proteomes" id="UP000765509"/>
    </source>
</evidence>
<organism evidence="2 3">
    <name type="scientific">Austropuccinia psidii MF-1</name>
    <dbReference type="NCBI Taxonomy" id="1389203"/>
    <lineage>
        <taxon>Eukaryota</taxon>
        <taxon>Fungi</taxon>
        <taxon>Dikarya</taxon>
        <taxon>Basidiomycota</taxon>
        <taxon>Pucciniomycotina</taxon>
        <taxon>Pucciniomycetes</taxon>
        <taxon>Pucciniales</taxon>
        <taxon>Sphaerophragmiaceae</taxon>
        <taxon>Austropuccinia</taxon>
    </lineage>
</organism>
<accession>A0A9Q3K8B5</accession>
<feature type="region of interest" description="Disordered" evidence="1">
    <location>
        <begin position="117"/>
        <end position="139"/>
    </location>
</feature>
<dbReference type="InterPro" id="IPR021109">
    <property type="entry name" value="Peptidase_aspartic_dom_sf"/>
</dbReference>
<dbReference type="Proteomes" id="UP000765509">
    <property type="component" value="Unassembled WGS sequence"/>
</dbReference>
<evidence type="ECO:0000313" key="2">
    <source>
        <dbReference type="EMBL" id="MBW0576449.1"/>
    </source>
</evidence>
<reference evidence="2" key="1">
    <citation type="submission" date="2021-03" db="EMBL/GenBank/DDBJ databases">
        <title>Draft genome sequence of rust myrtle Austropuccinia psidii MF-1, a brazilian biotype.</title>
        <authorList>
            <person name="Quecine M.C."/>
            <person name="Pachon D.M.R."/>
            <person name="Bonatelli M.L."/>
            <person name="Correr F.H."/>
            <person name="Franceschini L.M."/>
            <person name="Leite T.F."/>
            <person name="Margarido G.R.A."/>
            <person name="Almeida C.A."/>
            <person name="Ferrarezi J.A."/>
            <person name="Labate C.A."/>
        </authorList>
    </citation>
    <scope>NUCLEOTIDE SEQUENCE</scope>
    <source>
        <strain evidence="2">MF-1</strain>
    </source>
</reference>
<keyword evidence="3" id="KW-1185">Reference proteome</keyword>
<name>A0A9Q3K8B5_9BASI</name>
<dbReference type="Gene3D" id="2.40.70.10">
    <property type="entry name" value="Acid Proteases"/>
    <property type="match status" value="1"/>
</dbReference>
<dbReference type="EMBL" id="AVOT02098412">
    <property type="protein sequence ID" value="MBW0576449.1"/>
    <property type="molecule type" value="Genomic_DNA"/>
</dbReference>